<proteinExistence type="inferred from homology"/>
<dbReference type="GO" id="GO:0005886">
    <property type="term" value="C:plasma membrane"/>
    <property type="evidence" value="ECO:0007669"/>
    <property type="project" value="UniProtKB-SubCell"/>
</dbReference>
<evidence type="ECO:0000256" key="6">
    <source>
        <dbReference type="ARBA" id="ARBA00022989"/>
    </source>
</evidence>
<dbReference type="Proteomes" id="UP000886674">
    <property type="component" value="Unassembled WGS sequence"/>
</dbReference>
<evidence type="ECO:0000256" key="4">
    <source>
        <dbReference type="ARBA" id="ARBA00022475"/>
    </source>
</evidence>
<evidence type="ECO:0000313" key="11">
    <source>
        <dbReference type="EMBL" id="MCG7977033.1"/>
    </source>
</evidence>
<dbReference type="EMBL" id="JAEPCR010000005">
    <property type="protein sequence ID" value="MCG7977033.1"/>
    <property type="molecule type" value="Genomic_DNA"/>
</dbReference>
<gene>
    <name evidence="11" type="primary">fliR</name>
    <name evidence="11" type="ORF">JAY77_02650</name>
</gene>
<feature type="transmembrane region" description="Helical" evidence="10">
    <location>
        <begin position="113"/>
        <end position="131"/>
    </location>
</feature>
<dbReference type="InterPro" id="IPR002010">
    <property type="entry name" value="T3SS_IM_R"/>
</dbReference>
<dbReference type="GO" id="GO:0006605">
    <property type="term" value="P:protein targeting"/>
    <property type="evidence" value="ECO:0007669"/>
    <property type="project" value="UniProtKB-UniRule"/>
</dbReference>
<dbReference type="GO" id="GO:0009425">
    <property type="term" value="C:bacterial-type flagellum basal body"/>
    <property type="evidence" value="ECO:0007669"/>
    <property type="project" value="UniProtKB-SubCell"/>
</dbReference>
<evidence type="ECO:0000313" key="12">
    <source>
        <dbReference type="Proteomes" id="UP000886674"/>
    </source>
</evidence>
<organism evidence="11 12">
    <name type="scientific">Candidatus Thiodiazotropha taylori</name>
    <dbReference type="NCBI Taxonomy" id="2792791"/>
    <lineage>
        <taxon>Bacteria</taxon>
        <taxon>Pseudomonadati</taxon>
        <taxon>Pseudomonadota</taxon>
        <taxon>Gammaproteobacteria</taxon>
        <taxon>Chromatiales</taxon>
        <taxon>Sedimenticolaceae</taxon>
        <taxon>Candidatus Thiodiazotropha</taxon>
    </lineage>
</organism>
<keyword evidence="5 10" id="KW-0812">Transmembrane</keyword>
<dbReference type="PANTHER" id="PTHR30065:SF1">
    <property type="entry name" value="SURFACE PRESENTATION OF ANTIGENS PROTEIN SPAR"/>
    <property type="match status" value="1"/>
</dbReference>
<feature type="transmembrane region" description="Helical" evidence="10">
    <location>
        <begin position="33"/>
        <end position="52"/>
    </location>
</feature>
<feature type="transmembrane region" description="Helical" evidence="10">
    <location>
        <begin position="170"/>
        <end position="195"/>
    </location>
</feature>
<keyword evidence="11" id="KW-0969">Cilium</keyword>
<comment type="caution">
    <text evidence="11">The sequence shown here is derived from an EMBL/GenBank/DDBJ whole genome shotgun (WGS) entry which is preliminary data.</text>
</comment>
<evidence type="ECO:0000256" key="1">
    <source>
        <dbReference type="ARBA" id="ARBA00002578"/>
    </source>
</evidence>
<dbReference type="PANTHER" id="PTHR30065">
    <property type="entry name" value="FLAGELLAR BIOSYNTHETIC PROTEIN FLIR"/>
    <property type="match status" value="1"/>
</dbReference>
<comment type="similarity">
    <text evidence="2 10">Belongs to the FliR/MopE/SpaR family.</text>
</comment>
<dbReference type="Pfam" id="PF01311">
    <property type="entry name" value="Bac_export_1"/>
    <property type="match status" value="1"/>
</dbReference>
<keyword evidence="11" id="KW-0282">Flagellum</keyword>
<comment type="subcellular location">
    <subcellularLocation>
        <location evidence="10">Cell membrane</location>
        <topology evidence="10">Multi-pass membrane protein</topology>
    </subcellularLocation>
    <subcellularLocation>
        <location evidence="10">Bacterial flagellum basal body</location>
    </subcellularLocation>
</comment>
<feature type="transmembrane region" description="Helical" evidence="10">
    <location>
        <begin position="73"/>
        <end position="93"/>
    </location>
</feature>
<evidence type="ECO:0000256" key="10">
    <source>
        <dbReference type="RuleBase" id="RU362071"/>
    </source>
</evidence>
<keyword evidence="7 10" id="KW-0472">Membrane</keyword>
<reference evidence="11" key="1">
    <citation type="journal article" date="2021" name="Proc. Natl. Acad. Sci. U.S.A.">
        <title>Global biogeography of chemosynthetic symbionts reveals both localized and globally distributed symbiont groups. .</title>
        <authorList>
            <person name="Osvatic J.T."/>
            <person name="Wilkins L.G.E."/>
            <person name="Leibrecht L."/>
            <person name="Leray M."/>
            <person name="Zauner S."/>
            <person name="Polzin J."/>
            <person name="Camacho Y."/>
            <person name="Gros O."/>
            <person name="van Gils J.A."/>
            <person name="Eisen J.A."/>
            <person name="Petersen J.M."/>
            <person name="Yuen B."/>
        </authorList>
    </citation>
    <scope>NUCLEOTIDE SEQUENCE</scope>
    <source>
        <strain evidence="11">MAGclacostrist055</strain>
    </source>
</reference>
<name>A0A9E4NGV3_9GAMM</name>
<evidence type="ECO:0000256" key="5">
    <source>
        <dbReference type="ARBA" id="ARBA00022692"/>
    </source>
</evidence>
<dbReference type="PRINTS" id="PR00953">
    <property type="entry name" value="TYPE3IMRPROT"/>
</dbReference>
<accession>A0A9E4NGV3</accession>
<protein>
    <recommendedName>
        <fullName evidence="3 9">Flagellar biosynthetic protein FliR</fullName>
    </recommendedName>
</protein>
<sequence>MITAALLVATRVSPLFLLTPLFAITRVPARVRVLFVLALSAVLTAGIGVVPIDPPATLSGLMHAMVNELILGMILAFGLFTAFGAFLFGGRIIDFQMGFGVANLIDPATQSQAPMLGTVLNLMAVMTFFLLDGHHLLIRGLVYSLQKIPPGSSLHEVDVQVIIAQFGVMFVYGLAVVAPVVAVLLMLDVGMAVAARTMPQVNMFIVGFPLKIFMGLLVLALSLNYMGPLLEKIYASIFLYWQRVYG</sequence>
<dbReference type="InterPro" id="IPR006303">
    <property type="entry name" value="FliR"/>
</dbReference>
<dbReference type="AlphaFoldDB" id="A0A9E4NGV3"/>
<evidence type="ECO:0000256" key="2">
    <source>
        <dbReference type="ARBA" id="ARBA00009772"/>
    </source>
</evidence>
<feature type="transmembrane region" description="Helical" evidence="10">
    <location>
        <begin position="201"/>
        <end position="223"/>
    </location>
</feature>
<comment type="function">
    <text evidence="1 10">Role in flagellar biosynthesis.</text>
</comment>
<keyword evidence="4 10" id="KW-1003">Cell membrane</keyword>
<evidence type="ECO:0000256" key="8">
    <source>
        <dbReference type="ARBA" id="ARBA00023143"/>
    </source>
</evidence>
<dbReference type="GO" id="GO:0044780">
    <property type="term" value="P:bacterial-type flagellum assembly"/>
    <property type="evidence" value="ECO:0007669"/>
    <property type="project" value="UniProtKB-UniRule"/>
</dbReference>
<evidence type="ECO:0000256" key="3">
    <source>
        <dbReference type="ARBA" id="ARBA00021717"/>
    </source>
</evidence>
<keyword evidence="11" id="KW-0966">Cell projection</keyword>
<keyword evidence="6 10" id="KW-1133">Transmembrane helix</keyword>
<keyword evidence="8 10" id="KW-0975">Bacterial flagellum</keyword>
<evidence type="ECO:0000256" key="9">
    <source>
        <dbReference type="NCBIfam" id="TIGR01400"/>
    </source>
</evidence>
<dbReference type="NCBIfam" id="TIGR01400">
    <property type="entry name" value="fliR"/>
    <property type="match status" value="1"/>
</dbReference>
<evidence type="ECO:0000256" key="7">
    <source>
        <dbReference type="ARBA" id="ARBA00023136"/>
    </source>
</evidence>